<feature type="domain" description="MPN" evidence="6">
    <location>
        <begin position="24"/>
        <end position="147"/>
    </location>
</feature>
<dbReference type="PANTHER" id="PTHR30471">
    <property type="entry name" value="DNA REPAIR PROTEIN RADC"/>
    <property type="match status" value="1"/>
</dbReference>
<keyword evidence="8" id="KW-1185">Reference proteome</keyword>
<dbReference type="PROSITE" id="PS01302">
    <property type="entry name" value="UPF0758"/>
    <property type="match status" value="1"/>
</dbReference>
<organism evidence="7 8">
    <name type="scientific">Pontimicrobium aquaticum</name>
    <dbReference type="NCBI Taxonomy" id="2565367"/>
    <lineage>
        <taxon>Bacteria</taxon>
        <taxon>Pseudomonadati</taxon>
        <taxon>Bacteroidota</taxon>
        <taxon>Flavobacteriia</taxon>
        <taxon>Flavobacteriales</taxon>
        <taxon>Flavobacteriaceae</taxon>
        <taxon>Pontimicrobium</taxon>
    </lineage>
</organism>
<reference evidence="7 8" key="1">
    <citation type="submission" date="2019-04" db="EMBL/GenBank/DDBJ databases">
        <title>Lacinutrix sp. nov., isolated from marine water.</title>
        <authorList>
            <person name="Kim W."/>
        </authorList>
    </citation>
    <scope>NUCLEOTIDE SEQUENCE [LARGE SCALE GENOMIC DNA]</scope>
    <source>
        <strain evidence="7 8">CAU 1491</strain>
    </source>
</reference>
<keyword evidence="2" id="KW-0479">Metal-binding</keyword>
<dbReference type="RefSeq" id="WP_136840258.1">
    <property type="nucleotide sequence ID" value="NZ_SUPL01000001.1"/>
</dbReference>
<dbReference type="OrthoDB" id="9804482at2"/>
<evidence type="ECO:0000313" key="7">
    <source>
        <dbReference type="EMBL" id="TJY37931.1"/>
    </source>
</evidence>
<comment type="caution">
    <text evidence="7">The sequence shown here is derived from an EMBL/GenBank/DDBJ whole genome shotgun (WGS) entry which is preliminary data.</text>
</comment>
<keyword evidence="4" id="KW-0862">Zinc</keyword>
<dbReference type="EMBL" id="SUPL01000001">
    <property type="protein sequence ID" value="TJY37931.1"/>
    <property type="molecule type" value="Genomic_DNA"/>
</dbReference>
<dbReference type="InterPro" id="IPR037518">
    <property type="entry name" value="MPN"/>
</dbReference>
<proteinExistence type="predicted"/>
<gene>
    <name evidence="7" type="ORF">E5167_01355</name>
</gene>
<protein>
    <submittedName>
        <fullName evidence="7">DNA repair protein</fullName>
    </submittedName>
</protein>
<dbReference type="InterPro" id="IPR025657">
    <property type="entry name" value="RadC_JAB"/>
</dbReference>
<evidence type="ECO:0000259" key="6">
    <source>
        <dbReference type="PROSITE" id="PS50249"/>
    </source>
</evidence>
<dbReference type="CDD" id="cd08071">
    <property type="entry name" value="MPN_DUF2466"/>
    <property type="match status" value="1"/>
</dbReference>
<evidence type="ECO:0000256" key="2">
    <source>
        <dbReference type="ARBA" id="ARBA00022723"/>
    </source>
</evidence>
<dbReference type="InterPro" id="IPR020891">
    <property type="entry name" value="UPF0758_CS"/>
</dbReference>
<evidence type="ECO:0000256" key="4">
    <source>
        <dbReference type="ARBA" id="ARBA00022833"/>
    </source>
</evidence>
<dbReference type="Gene3D" id="3.40.140.10">
    <property type="entry name" value="Cytidine Deaminase, domain 2"/>
    <property type="match status" value="1"/>
</dbReference>
<name>A0A4U0F0J4_9FLAO</name>
<evidence type="ECO:0000313" key="8">
    <source>
        <dbReference type="Proteomes" id="UP000307657"/>
    </source>
</evidence>
<evidence type="ECO:0000256" key="3">
    <source>
        <dbReference type="ARBA" id="ARBA00022801"/>
    </source>
</evidence>
<evidence type="ECO:0000256" key="5">
    <source>
        <dbReference type="ARBA" id="ARBA00023049"/>
    </source>
</evidence>
<dbReference type="GO" id="GO:0008237">
    <property type="term" value="F:metallopeptidase activity"/>
    <property type="evidence" value="ECO:0007669"/>
    <property type="project" value="UniProtKB-KW"/>
</dbReference>
<dbReference type="InterPro" id="IPR001405">
    <property type="entry name" value="UPF0758"/>
</dbReference>
<keyword evidence="3" id="KW-0378">Hydrolase</keyword>
<sequence length="147" mass="16601">MTETISEIELKYSPTTTKQDRPKIINSQSAYKVLLDNWDKDTIELYEEFKVLLLNRANEVLGIYTVSKGGLHATMVDLKLLFAVILKSASSNVILVHNHPSGNLKPSQADKQLYNKIKKVADYLDVTILDNMIISKEDYCSFVDGGY</sequence>
<evidence type="ECO:0000256" key="1">
    <source>
        <dbReference type="ARBA" id="ARBA00022670"/>
    </source>
</evidence>
<dbReference type="PANTHER" id="PTHR30471:SF3">
    <property type="entry name" value="UPF0758 PROTEIN YEES-RELATED"/>
    <property type="match status" value="1"/>
</dbReference>
<dbReference type="Proteomes" id="UP000307657">
    <property type="component" value="Unassembled WGS sequence"/>
</dbReference>
<dbReference type="AlphaFoldDB" id="A0A4U0F0J4"/>
<dbReference type="Pfam" id="PF04002">
    <property type="entry name" value="RadC"/>
    <property type="match status" value="1"/>
</dbReference>
<dbReference type="PROSITE" id="PS50249">
    <property type="entry name" value="MPN"/>
    <property type="match status" value="1"/>
</dbReference>
<dbReference type="GO" id="GO:0046872">
    <property type="term" value="F:metal ion binding"/>
    <property type="evidence" value="ECO:0007669"/>
    <property type="project" value="UniProtKB-KW"/>
</dbReference>
<keyword evidence="1" id="KW-0645">Protease</keyword>
<dbReference type="GO" id="GO:0006508">
    <property type="term" value="P:proteolysis"/>
    <property type="evidence" value="ECO:0007669"/>
    <property type="project" value="UniProtKB-KW"/>
</dbReference>
<keyword evidence="5" id="KW-0482">Metalloprotease</keyword>
<accession>A0A4U0F0J4</accession>